<keyword evidence="3" id="KW-1185">Reference proteome</keyword>
<dbReference type="EMBL" id="LXTC01000001">
    <property type="protein sequence ID" value="OBA23846.1"/>
    <property type="molecule type" value="Genomic_DNA"/>
</dbReference>
<organism evidence="2 3">
    <name type="scientific">Metschnikowia bicuspidata var. bicuspidata NRRL YB-4993</name>
    <dbReference type="NCBI Taxonomy" id="869754"/>
    <lineage>
        <taxon>Eukaryota</taxon>
        <taxon>Fungi</taxon>
        <taxon>Dikarya</taxon>
        <taxon>Ascomycota</taxon>
        <taxon>Saccharomycotina</taxon>
        <taxon>Pichiomycetes</taxon>
        <taxon>Metschnikowiaceae</taxon>
        <taxon>Metschnikowia</taxon>
    </lineage>
</organism>
<reference evidence="2 3" key="1">
    <citation type="submission" date="2016-05" db="EMBL/GenBank/DDBJ databases">
        <title>Comparative genomics of biotechnologically important yeasts.</title>
        <authorList>
            <consortium name="DOE Joint Genome Institute"/>
            <person name="Riley R."/>
            <person name="Haridas S."/>
            <person name="Wolfe K.H."/>
            <person name="Lopes M.R."/>
            <person name="Hittinger C.T."/>
            <person name="Goker M."/>
            <person name="Salamov A."/>
            <person name="Wisecaver J."/>
            <person name="Long T.M."/>
            <person name="Aerts A.L."/>
            <person name="Barry K."/>
            <person name="Choi C."/>
            <person name="Clum A."/>
            <person name="Coughlan A.Y."/>
            <person name="Deshpande S."/>
            <person name="Douglass A.P."/>
            <person name="Hanson S.J."/>
            <person name="Klenk H.-P."/>
            <person name="LaButti K."/>
            <person name="Lapidus A."/>
            <person name="Lindquist E."/>
            <person name="Lipzen A."/>
            <person name="Meier-kolthoff J.P."/>
            <person name="Ohm R.A."/>
            <person name="Otillar R.P."/>
            <person name="Pangilinan J."/>
            <person name="Peng Y."/>
            <person name="Rokas A."/>
            <person name="Rosa C.A."/>
            <person name="Scheuner C."/>
            <person name="Sibirny A.A."/>
            <person name="Slot J.C."/>
            <person name="Stielow J.B."/>
            <person name="Sun H."/>
            <person name="Kurtzman C.P."/>
            <person name="Blackwell M."/>
            <person name="Grigoriev I.V."/>
            <person name="Jeffries T.W."/>
        </authorList>
    </citation>
    <scope>NUCLEOTIDE SEQUENCE [LARGE SCALE GENOMIC DNA]</scope>
    <source>
        <strain evidence="2 3">NRRL YB-4993</strain>
    </source>
</reference>
<gene>
    <name evidence="2" type="ORF">METBIDRAFT_10061</name>
</gene>
<accession>A0A1A0HIL5</accession>
<feature type="region of interest" description="Disordered" evidence="1">
    <location>
        <begin position="139"/>
        <end position="173"/>
    </location>
</feature>
<name>A0A1A0HIL5_9ASCO</name>
<sequence>MTWPVRLVWRRLSLPGPWPQLVFEGPAKFRFNGQYSVQRGGARARSQKMDSSPPMGCFVGPSSQSAVAPAWVQNYVMASPPLCSSELGNTAIRPRRPQLGSGLGRFIGAVPPGVSAGNSDISFHCRSEYYSCVATQEAPAKATQRPAHMPKKPGQYTHETPTTQDRLHRQRKATRHAAPLLWGRFPPRYKAPVWTLLALVGALLRGHTRLRRPVYGAARHTQTHNKTAPNSRGRLAEKAQEKGRSPIGARPAAAG</sequence>
<proteinExistence type="predicted"/>
<feature type="region of interest" description="Disordered" evidence="1">
    <location>
        <begin position="214"/>
        <end position="255"/>
    </location>
</feature>
<dbReference type="Proteomes" id="UP000092555">
    <property type="component" value="Unassembled WGS sequence"/>
</dbReference>
<evidence type="ECO:0000313" key="2">
    <source>
        <dbReference type="EMBL" id="OBA23846.1"/>
    </source>
</evidence>
<comment type="caution">
    <text evidence="2">The sequence shown here is derived from an EMBL/GenBank/DDBJ whole genome shotgun (WGS) entry which is preliminary data.</text>
</comment>
<dbReference type="GeneID" id="30026653"/>
<evidence type="ECO:0000313" key="3">
    <source>
        <dbReference type="Proteomes" id="UP000092555"/>
    </source>
</evidence>
<dbReference type="RefSeq" id="XP_018714327.1">
    <property type="nucleotide sequence ID" value="XM_018853677.1"/>
</dbReference>
<dbReference type="AlphaFoldDB" id="A0A1A0HIL5"/>
<feature type="compositionally biased region" description="Basic and acidic residues" evidence="1">
    <location>
        <begin position="234"/>
        <end position="244"/>
    </location>
</feature>
<evidence type="ECO:0000256" key="1">
    <source>
        <dbReference type="SAM" id="MobiDB-lite"/>
    </source>
</evidence>
<protein>
    <submittedName>
        <fullName evidence="2">Uncharacterized protein</fullName>
    </submittedName>
</protein>